<feature type="region of interest" description="Disordered" evidence="1">
    <location>
        <begin position="104"/>
        <end position="179"/>
    </location>
</feature>
<dbReference type="EMBL" id="BMRP01000025">
    <property type="protein sequence ID" value="GGU84365.1"/>
    <property type="molecule type" value="Genomic_DNA"/>
</dbReference>
<gene>
    <name evidence="2" type="ORF">GCM10010211_57910</name>
</gene>
<comment type="caution">
    <text evidence="2">The sequence shown here is derived from an EMBL/GenBank/DDBJ whole genome shotgun (WGS) entry which is preliminary data.</text>
</comment>
<evidence type="ECO:0000313" key="3">
    <source>
        <dbReference type="Proteomes" id="UP000654471"/>
    </source>
</evidence>
<keyword evidence="3" id="KW-1185">Reference proteome</keyword>
<feature type="compositionally biased region" description="Basic residues" evidence="1">
    <location>
        <begin position="110"/>
        <end position="120"/>
    </location>
</feature>
<organism evidence="2 3">
    <name type="scientific">Streptomyces albospinus</name>
    <dbReference type="NCBI Taxonomy" id="285515"/>
    <lineage>
        <taxon>Bacteria</taxon>
        <taxon>Bacillati</taxon>
        <taxon>Actinomycetota</taxon>
        <taxon>Actinomycetes</taxon>
        <taxon>Kitasatosporales</taxon>
        <taxon>Streptomycetaceae</taxon>
        <taxon>Streptomyces</taxon>
    </lineage>
</organism>
<feature type="compositionally biased region" description="Polar residues" evidence="1">
    <location>
        <begin position="146"/>
        <end position="161"/>
    </location>
</feature>
<evidence type="ECO:0000256" key="1">
    <source>
        <dbReference type="SAM" id="MobiDB-lite"/>
    </source>
</evidence>
<name>A0ABQ2VFF8_9ACTN</name>
<evidence type="ECO:0000313" key="2">
    <source>
        <dbReference type="EMBL" id="GGU84365.1"/>
    </source>
</evidence>
<proteinExistence type="predicted"/>
<protein>
    <submittedName>
        <fullName evidence="2">Uncharacterized protein</fullName>
    </submittedName>
</protein>
<dbReference type="Proteomes" id="UP000654471">
    <property type="component" value="Unassembled WGS sequence"/>
</dbReference>
<accession>A0ABQ2VFF8</accession>
<reference evidence="3" key="1">
    <citation type="journal article" date="2019" name="Int. J. Syst. Evol. Microbiol.">
        <title>The Global Catalogue of Microorganisms (GCM) 10K type strain sequencing project: providing services to taxonomists for standard genome sequencing and annotation.</title>
        <authorList>
            <consortium name="The Broad Institute Genomics Platform"/>
            <consortium name="The Broad Institute Genome Sequencing Center for Infectious Disease"/>
            <person name="Wu L."/>
            <person name="Ma J."/>
        </authorList>
    </citation>
    <scope>NUCLEOTIDE SEQUENCE [LARGE SCALE GENOMIC DNA]</scope>
    <source>
        <strain evidence="3">JCM 3399</strain>
    </source>
</reference>
<sequence>MRPAPRSGPGHPEPAALVLFEGNESARARRPRPLTSDGPAFRTVAVGRDLTHAVTDAPMLSDLPVCAVPIPLPPGRGPRIAATAARALRRLTGLSAQSRIALAESFGNTGHRRGQPRRVPPRGDHPLPRNSRCSRRTAVDAAPSVNVLSGETVLSQDSGTWSRVLAPTPPRLPRPSTGA</sequence>